<feature type="binding site" evidence="5">
    <location>
        <position position="152"/>
    </location>
    <ligand>
        <name>S-adenosyl-L-methionine</name>
        <dbReference type="ChEBI" id="CHEBI:59789"/>
    </ligand>
</feature>
<dbReference type="Pfam" id="PF05175">
    <property type="entry name" value="MTS"/>
    <property type="match status" value="1"/>
</dbReference>
<dbReference type="RefSeq" id="WP_264600455.1">
    <property type="nucleotide sequence ID" value="NZ_JAOQNS010000003.1"/>
</dbReference>
<keyword evidence="1 5" id="KW-0489">Methyltransferase</keyword>
<dbReference type="GO" id="GO:0032259">
    <property type="term" value="P:methylation"/>
    <property type="evidence" value="ECO:0007669"/>
    <property type="project" value="UniProtKB-KW"/>
</dbReference>
<evidence type="ECO:0000313" key="9">
    <source>
        <dbReference type="Proteomes" id="UP001209755"/>
    </source>
</evidence>
<evidence type="ECO:0000256" key="5">
    <source>
        <dbReference type="HAMAP-Rule" id="MF_02126"/>
    </source>
</evidence>
<dbReference type="SUPFAM" id="SSF53335">
    <property type="entry name" value="S-adenosyl-L-methionine-dependent methyltransferases"/>
    <property type="match status" value="1"/>
</dbReference>
<dbReference type="InterPro" id="IPR040758">
    <property type="entry name" value="PrmC_N"/>
</dbReference>
<dbReference type="EC" id="2.1.1.297" evidence="5"/>
<comment type="catalytic activity">
    <reaction evidence="4 5">
        <text>L-glutaminyl-[peptide chain release factor] + S-adenosyl-L-methionine = N(5)-methyl-L-glutaminyl-[peptide chain release factor] + S-adenosyl-L-homocysteine + H(+)</text>
        <dbReference type="Rhea" id="RHEA:42896"/>
        <dbReference type="Rhea" id="RHEA-COMP:10271"/>
        <dbReference type="Rhea" id="RHEA-COMP:10272"/>
        <dbReference type="ChEBI" id="CHEBI:15378"/>
        <dbReference type="ChEBI" id="CHEBI:30011"/>
        <dbReference type="ChEBI" id="CHEBI:57856"/>
        <dbReference type="ChEBI" id="CHEBI:59789"/>
        <dbReference type="ChEBI" id="CHEBI:61891"/>
        <dbReference type="EC" id="2.1.1.297"/>
    </reaction>
</comment>
<feature type="binding site" evidence="5">
    <location>
        <begin position="129"/>
        <end position="133"/>
    </location>
    <ligand>
        <name>S-adenosyl-L-methionine</name>
        <dbReference type="ChEBI" id="CHEBI:59789"/>
    </ligand>
</feature>
<dbReference type="PANTHER" id="PTHR18895">
    <property type="entry name" value="HEMK METHYLTRANSFERASE"/>
    <property type="match status" value="1"/>
</dbReference>
<dbReference type="InterPro" id="IPR004556">
    <property type="entry name" value="HemK-like"/>
</dbReference>
<name>A0ABT3H8Q4_9HYPH</name>
<dbReference type="InterPro" id="IPR019874">
    <property type="entry name" value="RF_methyltr_PrmC"/>
</dbReference>
<comment type="function">
    <text evidence="5">Methylates the class 1 translation termination release factors RF1/PrfA and RF2/PrfB on the glutamine residue of the universally conserved GGQ motif.</text>
</comment>
<comment type="similarity">
    <text evidence="5">Belongs to the protein N5-glutamine methyltransferase family. PrmC subfamily.</text>
</comment>
<dbReference type="EMBL" id="JAOQNS010000003">
    <property type="protein sequence ID" value="MCW2306787.1"/>
    <property type="molecule type" value="Genomic_DNA"/>
</dbReference>
<reference evidence="9" key="1">
    <citation type="submission" date="2023-07" db="EMBL/GenBank/DDBJ databases">
        <title>Genome sequencing of Purple Non-Sulfur Bacteria from various extreme environments.</title>
        <authorList>
            <person name="Mayer M."/>
        </authorList>
    </citation>
    <scope>NUCLEOTIDE SEQUENCE [LARGE SCALE GENOMIC DNA]</scope>
    <source>
        <strain evidence="9">DSM 17935</strain>
    </source>
</reference>
<dbReference type="PANTHER" id="PTHR18895:SF74">
    <property type="entry name" value="MTRF1L RELEASE FACTOR GLUTAMINE METHYLTRANSFERASE"/>
    <property type="match status" value="1"/>
</dbReference>
<dbReference type="InterPro" id="IPR007848">
    <property type="entry name" value="Small_mtfrase_dom"/>
</dbReference>
<dbReference type="PROSITE" id="PS00092">
    <property type="entry name" value="N6_MTASE"/>
    <property type="match status" value="1"/>
</dbReference>
<keyword evidence="3 5" id="KW-0949">S-adenosyl-L-methionine</keyword>
<keyword evidence="2 5" id="KW-0808">Transferase</keyword>
<proteinExistence type="inferred from homology"/>
<protein>
    <recommendedName>
        <fullName evidence="5">Release factor glutamine methyltransferase</fullName>
        <shortName evidence="5">RF MTase</shortName>
        <ecNumber evidence="5">2.1.1.297</ecNumber>
    </recommendedName>
    <alternativeName>
        <fullName evidence="5">N5-glutamine methyltransferase PrmC</fullName>
    </alternativeName>
    <alternativeName>
        <fullName evidence="5">Protein-(glutamine-N5) MTase PrmC</fullName>
    </alternativeName>
    <alternativeName>
        <fullName evidence="5">Protein-glutamine N-methyltransferase PrmC</fullName>
    </alternativeName>
</protein>
<feature type="domain" description="Release factor glutamine methyltransferase N-terminal" evidence="7">
    <location>
        <begin position="10"/>
        <end position="80"/>
    </location>
</feature>
<dbReference type="NCBIfam" id="TIGR00536">
    <property type="entry name" value="hemK_fam"/>
    <property type="match status" value="1"/>
</dbReference>
<dbReference type="InterPro" id="IPR002052">
    <property type="entry name" value="DNA_methylase_N6_adenine_CS"/>
</dbReference>
<comment type="caution">
    <text evidence="8">The sequence shown here is derived from an EMBL/GenBank/DDBJ whole genome shotgun (WGS) entry which is preliminary data.</text>
</comment>
<evidence type="ECO:0000313" key="8">
    <source>
        <dbReference type="EMBL" id="MCW2306787.1"/>
    </source>
</evidence>
<evidence type="ECO:0000256" key="2">
    <source>
        <dbReference type="ARBA" id="ARBA00022679"/>
    </source>
</evidence>
<feature type="binding site" evidence="5">
    <location>
        <position position="195"/>
    </location>
    <ligand>
        <name>S-adenosyl-L-methionine</name>
        <dbReference type="ChEBI" id="CHEBI:59789"/>
    </ligand>
</feature>
<evidence type="ECO:0000256" key="3">
    <source>
        <dbReference type="ARBA" id="ARBA00022691"/>
    </source>
</evidence>
<feature type="domain" description="Methyltransferase small" evidence="6">
    <location>
        <begin position="124"/>
        <end position="201"/>
    </location>
</feature>
<evidence type="ECO:0000259" key="7">
    <source>
        <dbReference type="Pfam" id="PF17827"/>
    </source>
</evidence>
<evidence type="ECO:0000256" key="1">
    <source>
        <dbReference type="ARBA" id="ARBA00022603"/>
    </source>
</evidence>
<organism evidence="8 9">
    <name type="scientific">Rhodobium gokarnense</name>
    <dbReference type="NCBI Taxonomy" id="364296"/>
    <lineage>
        <taxon>Bacteria</taxon>
        <taxon>Pseudomonadati</taxon>
        <taxon>Pseudomonadota</taxon>
        <taxon>Alphaproteobacteria</taxon>
        <taxon>Hyphomicrobiales</taxon>
        <taxon>Rhodobiaceae</taxon>
        <taxon>Rhodobium</taxon>
    </lineage>
</organism>
<accession>A0ABT3H8Q4</accession>
<sequence length="303" mass="31276">MPDGPVRLGDLLRQVRARLAQAGIEGTETDARLLVGAALDIAPLRLALEADRFVTSSECTRIENLVARRAAREPVGRILGTREFWGHSFRLSPDTLEPRADTETVVEAALGFLDDTGRRSAPLRIADLGTGSGALLVALLSECPKAEGIGTDLAPGALAMARENAVAAGVGDRAAFAAMNYGDGLRPGFDLVLSNPPYIASGEIAGLDPEVRDHDPARALDGGADGLNAYRAIAADAARLLAPGGGLVVETGAGQAGDVAGLFTDVGLAGVSVYTDLAGHDRVVAARRPDCGKRTAGIRQNGN</sequence>
<dbReference type="Gene3D" id="3.40.50.150">
    <property type="entry name" value="Vaccinia Virus protein VP39"/>
    <property type="match status" value="1"/>
</dbReference>
<dbReference type="HAMAP" id="MF_02126">
    <property type="entry name" value="RF_methyltr_PrmC"/>
    <property type="match status" value="1"/>
</dbReference>
<evidence type="ECO:0000256" key="4">
    <source>
        <dbReference type="ARBA" id="ARBA00048391"/>
    </source>
</evidence>
<dbReference type="InterPro" id="IPR029063">
    <property type="entry name" value="SAM-dependent_MTases_sf"/>
</dbReference>
<dbReference type="CDD" id="cd02440">
    <property type="entry name" value="AdoMet_MTases"/>
    <property type="match status" value="1"/>
</dbReference>
<feature type="binding site" evidence="5">
    <location>
        <begin position="195"/>
        <end position="198"/>
    </location>
    <ligand>
        <name>substrate</name>
    </ligand>
</feature>
<dbReference type="Proteomes" id="UP001209755">
    <property type="component" value="Unassembled WGS sequence"/>
</dbReference>
<dbReference type="InterPro" id="IPR050320">
    <property type="entry name" value="N5-glutamine_MTase"/>
</dbReference>
<keyword evidence="9" id="KW-1185">Reference proteome</keyword>
<dbReference type="GO" id="GO:0102559">
    <property type="term" value="F:peptide chain release factor N(5)-glutamine methyltransferase activity"/>
    <property type="evidence" value="ECO:0007669"/>
    <property type="project" value="UniProtKB-EC"/>
</dbReference>
<dbReference type="Gene3D" id="1.10.8.10">
    <property type="entry name" value="DNA helicase RuvA subunit, C-terminal domain"/>
    <property type="match status" value="1"/>
</dbReference>
<evidence type="ECO:0000259" key="6">
    <source>
        <dbReference type="Pfam" id="PF05175"/>
    </source>
</evidence>
<dbReference type="Pfam" id="PF17827">
    <property type="entry name" value="PrmC_N"/>
    <property type="match status" value="1"/>
</dbReference>
<gene>
    <name evidence="5" type="primary">prmC</name>
    <name evidence="8" type="ORF">M2319_001109</name>
</gene>
<comment type="caution">
    <text evidence="5">Lacks conserved residue(s) required for the propagation of feature annotation.</text>
</comment>
<dbReference type="NCBIfam" id="TIGR03534">
    <property type="entry name" value="RF_mod_PrmC"/>
    <property type="match status" value="1"/>
</dbReference>